<feature type="transmembrane region" description="Helical" evidence="1">
    <location>
        <begin position="94"/>
        <end position="115"/>
    </location>
</feature>
<feature type="transmembrane region" description="Helical" evidence="1">
    <location>
        <begin position="419"/>
        <end position="436"/>
    </location>
</feature>
<proteinExistence type="predicted"/>
<evidence type="ECO:0000256" key="1">
    <source>
        <dbReference type="SAM" id="Phobius"/>
    </source>
</evidence>
<name>A0A6J6HNM9_9ZZZZ</name>
<feature type="transmembrane region" description="Helical" evidence="1">
    <location>
        <begin position="394"/>
        <end position="413"/>
    </location>
</feature>
<sequence length="543" mass="59502">MLTVAIRQYGPTVHPDEFGFLTNGQVLIGQDEVFIPTGSFYPAGYGLVTGLGALLTGSIGGSYRFALLTNVVLAVITAWYAGRLARRGFGVSRQMSLMISALVFVVPGTIVSAMFSWAETASRLAFLLFVGLLLRTAKETSSRLVIGLGLFTGLMPALHGRFLLLLPIVCLLFAVWWIQKQVKLRFAAVAVVVTAVGYELSHLLNKFVKTAVYTTSYDQENRLLERLVNPHVWPALVRTMVGQSWYLIASSCGLLGIALFFMVSRVFFSDGGYKAAAKDAERVTLFVVLLSAFAIIFTGGLQLLYGNRGDHLIYGRYVEMMVPALLVISCVGLERASRLAQRAWLITGVGIIGIAALYVLIDFGDGVKGSHYRDSIVYPNIVGMDIAHYIVRPGLITFGLLFTAVALTLWFVARAKGSLAVLTLVVLFAASSVYSGQRSILSRTWRLEDTNQTVQLVKDSGTARVGFDIEIRNDRSYYYMRYKLHPIRVVRFNVSGPNAKIPAVFSCVYGMPNKPPSDGTWSIVATESAVGRVLWQRAGTAHC</sequence>
<feature type="transmembrane region" description="Helical" evidence="1">
    <location>
        <begin position="343"/>
        <end position="361"/>
    </location>
</feature>
<feature type="transmembrane region" description="Helical" evidence="1">
    <location>
        <begin position="184"/>
        <end position="201"/>
    </location>
</feature>
<evidence type="ECO:0000313" key="2">
    <source>
        <dbReference type="EMBL" id="CAB4614730.1"/>
    </source>
</evidence>
<feature type="transmembrane region" description="Helical" evidence="1">
    <location>
        <begin position="317"/>
        <end position="337"/>
    </location>
</feature>
<protein>
    <submittedName>
        <fullName evidence="2">Unannotated protein</fullName>
    </submittedName>
</protein>
<dbReference type="AlphaFoldDB" id="A0A6J6HNM9"/>
<reference evidence="2" key="1">
    <citation type="submission" date="2020-05" db="EMBL/GenBank/DDBJ databases">
        <authorList>
            <person name="Chiriac C."/>
            <person name="Salcher M."/>
            <person name="Ghai R."/>
            <person name="Kavagutti S V."/>
        </authorList>
    </citation>
    <scope>NUCLEOTIDE SEQUENCE</scope>
</reference>
<feature type="transmembrane region" description="Helical" evidence="1">
    <location>
        <begin position="63"/>
        <end position="82"/>
    </location>
</feature>
<accession>A0A6J6HNM9</accession>
<gene>
    <name evidence="2" type="ORF">UFOPK1874_00646</name>
</gene>
<organism evidence="2">
    <name type="scientific">freshwater metagenome</name>
    <dbReference type="NCBI Taxonomy" id="449393"/>
    <lineage>
        <taxon>unclassified sequences</taxon>
        <taxon>metagenomes</taxon>
        <taxon>ecological metagenomes</taxon>
    </lineage>
</organism>
<feature type="transmembrane region" description="Helical" evidence="1">
    <location>
        <begin position="245"/>
        <end position="263"/>
    </location>
</feature>
<feature type="transmembrane region" description="Helical" evidence="1">
    <location>
        <begin position="283"/>
        <end position="305"/>
    </location>
</feature>
<keyword evidence="1" id="KW-0812">Transmembrane</keyword>
<keyword evidence="1" id="KW-1133">Transmembrane helix</keyword>
<keyword evidence="1" id="KW-0472">Membrane</keyword>
<feature type="transmembrane region" description="Helical" evidence="1">
    <location>
        <begin position="158"/>
        <end position="178"/>
    </location>
</feature>
<dbReference type="EMBL" id="CAEZUX010000058">
    <property type="protein sequence ID" value="CAB4614730.1"/>
    <property type="molecule type" value="Genomic_DNA"/>
</dbReference>